<dbReference type="InParanoid" id="A0A423Q0R2"/>
<proteinExistence type="predicted"/>
<protein>
    <submittedName>
        <fullName evidence="1">Uncharacterized protein</fullName>
    </submittedName>
</protein>
<comment type="caution">
    <text evidence="1">The sequence shown here is derived from an EMBL/GenBank/DDBJ whole genome shotgun (WGS) entry which is preliminary data.</text>
</comment>
<evidence type="ECO:0000313" key="2">
    <source>
        <dbReference type="Proteomes" id="UP000285310"/>
    </source>
</evidence>
<dbReference type="EMBL" id="AYKG01000004">
    <property type="protein sequence ID" value="ROO31842.1"/>
    <property type="molecule type" value="Genomic_DNA"/>
</dbReference>
<name>A0A423Q0R2_9GAMM</name>
<evidence type="ECO:0000313" key="1">
    <source>
        <dbReference type="EMBL" id="ROO31842.1"/>
    </source>
</evidence>
<accession>A0A423Q0R2</accession>
<dbReference type="Proteomes" id="UP000285310">
    <property type="component" value="Unassembled WGS sequence"/>
</dbReference>
<reference evidence="1 2" key="1">
    <citation type="submission" date="2013-10" db="EMBL/GenBank/DDBJ databases">
        <title>Salinisphaera japonica YTM-1 Genome Sequencing.</title>
        <authorList>
            <person name="Lai Q."/>
            <person name="Li C."/>
            <person name="Shao Z."/>
        </authorList>
    </citation>
    <scope>NUCLEOTIDE SEQUENCE [LARGE SCALE GENOMIC DNA]</scope>
    <source>
        <strain evidence="1 2">YTM-1</strain>
    </source>
</reference>
<organism evidence="1 2">
    <name type="scientific">Salinisphaera japonica YTM-1</name>
    <dbReference type="NCBI Taxonomy" id="1209778"/>
    <lineage>
        <taxon>Bacteria</taxon>
        <taxon>Pseudomonadati</taxon>
        <taxon>Pseudomonadota</taxon>
        <taxon>Gammaproteobacteria</taxon>
        <taxon>Salinisphaerales</taxon>
        <taxon>Salinisphaeraceae</taxon>
        <taxon>Salinisphaera</taxon>
    </lineage>
</organism>
<sequence length="41" mass="4383">MSTKATQPTAQGAWQKISPLQWLSAMTAVSVTGTTEAWAVF</sequence>
<dbReference type="AlphaFoldDB" id="A0A423Q0R2"/>
<keyword evidence="2" id="KW-1185">Reference proteome</keyword>
<gene>
    <name evidence="1" type="ORF">SAJA_02560</name>
</gene>